<comment type="similarity">
    <text evidence="1">Belongs to the short-chain dehydrogenases/reductases (SDR) family.</text>
</comment>
<proteinExistence type="inferred from homology"/>
<dbReference type="FunFam" id="3.40.50.720:FF:000084">
    <property type="entry name" value="Short-chain dehydrogenase reductase"/>
    <property type="match status" value="1"/>
</dbReference>
<dbReference type="PRINTS" id="PR00081">
    <property type="entry name" value="GDHRDH"/>
</dbReference>
<keyword evidence="4" id="KW-1185">Reference proteome</keyword>
<accession>A0A857JKP7</accession>
<dbReference type="OrthoDB" id="5786478at2"/>
<evidence type="ECO:0000256" key="2">
    <source>
        <dbReference type="ARBA" id="ARBA00023002"/>
    </source>
</evidence>
<evidence type="ECO:0000313" key="3">
    <source>
        <dbReference type="EMBL" id="QHJ12126.1"/>
    </source>
</evidence>
<sequence>MRHILVTGASRGLGLSMVEHLLAQGDTVLGCSRGKSSFSHENYHHFEADVSNEEQVNDLFIKVRKSFKYIDVLINNAGVARMNAFALTPFKNMRETIDVNYAGTFMCCQKAISLLRKSRNPRIINMSTVAVPMNLEGEAAYAASKSAVESLTRVLAKELSSFGITCNAIGPSPIATDLIRGVGEEKIARLVKQQAIPKMAQPEDVLNLIDFFVKPESNMITGQIIYLGGIS</sequence>
<name>A0A857JKP7_9ALTE</name>
<dbReference type="Proteomes" id="UP000464524">
    <property type="component" value="Chromosome"/>
</dbReference>
<dbReference type="SUPFAM" id="SSF51735">
    <property type="entry name" value="NAD(P)-binding Rossmann-fold domains"/>
    <property type="match status" value="1"/>
</dbReference>
<dbReference type="EMBL" id="CP047656">
    <property type="protein sequence ID" value="QHJ12126.1"/>
    <property type="molecule type" value="Genomic_DNA"/>
</dbReference>
<keyword evidence="2 3" id="KW-0560">Oxidoreductase</keyword>
<dbReference type="AlphaFoldDB" id="A0A857JKP7"/>
<evidence type="ECO:0000313" key="4">
    <source>
        <dbReference type="Proteomes" id="UP000464524"/>
    </source>
</evidence>
<organism evidence="3 4">
    <name type="scientific">Paraglaciecola mesophila</name>
    <dbReference type="NCBI Taxonomy" id="197222"/>
    <lineage>
        <taxon>Bacteria</taxon>
        <taxon>Pseudomonadati</taxon>
        <taxon>Pseudomonadota</taxon>
        <taxon>Gammaproteobacteria</taxon>
        <taxon>Alteromonadales</taxon>
        <taxon>Alteromonadaceae</taxon>
        <taxon>Paraglaciecola</taxon>
    </lineage>
</organism>
<dbReference type="PRINTS" id="PR00080">
    <property type="entry name" value="SDRFAMILY"/>
</dbReference>
<dbReference type="InterPro" id="IPR002347">
    <property type="entry name" value="SDR_fam"/>
</dbReference>
<dbReference type="EC" id="1.1.1.100" evidence="3"/>
<protein>
    <submittedName>
        <fullName evidence="3">3-oxoacyl-[acyl-carrier-protein] reductase FabG</fullName>
        <ecNumber evidence="3">1.1.1.100</ecNumber>
    </submittedName>
</protein>
<gene>
    <name evidence="3" type="ORF">FX988_02377</name>
</gene>
<dbReference type="InterPro" id="IPR036291">
    <property type="entry name" value="NAD(P)-bd_dom_sf"/>
</dbReference>
<dbReference type="GO" id="GO:0004316">
    <property type="term" value="F:3-oxoacyl-[acyl-carrier-protein] reductase (NADPH) activity"/>
    <property type="evidence" value="ECO:0007669"/>
    <property type="project" value="UniProtKB-EC"/>
</dbReference>
<dbReference type="Gene3D" id="3.40.50.720">
    <property type="entry name" value="NAD(P)-binding Rossmann-like Domain"/>
    <property type="match status" value="1"/>
</dbReference>
<evidence type="ECO:0000256" key="1">
    <source>
        <dbReference type="ARBA" id="ARBA00006484"/>
    </source>
</evidence>
<dbReference type="Pfam" id="PF13561">
    <property type="entry name" value="adh_short_C2"/>
    <property type="match status" value="1"/>
</dbReference>
<dbReference type="PANTHER" id="PTHR42760">
    <property type="entry name" value="SHORT-CHAIN DEHYDROGENASES/REDUCTASES FAMILY MEMBER"/>
    <property type="match status" value="1"/>
</dbReference>
<dbReference type="PANTHER" id="PTHR42760:SF133">
    <property type="entry name" value="3-OXOACYL-[ACYL-CARRIER-PROTEIN] REDUCTASE"/>
    <property type="match status" value="1"/>
</dbReference>
<reference evidence="3 4" key="1">
    <citation type="submission" date="2019-12" db="EMBL/GenBank/DDBJ databases">
        <title>Genome sequencing and assembly of endphytes of Porphyra tenera.</title>
        <authorList>
            <person name="Park J.M."/>
            <person name="Shin R."/>
            <person name="Jo S.H."/>
        </authorList>
    </citation>
    <scope>NUCLEOTIDE SEQUENCE [LARGE SCALE GENOMIC DNA]</scope>
    <source>
        <strain evidence="3 4">GPM4</strain>
    </source>
</reference>
<dbReference type="CDD" id="cd05233">
    <property type="entry name" value="SDR_c"/>
    <property type="match status" value="1"/>
</dbReference>
<dbReference type="KEGG" id="pmes:FX988_02377"/>
<dbReference type="RefSeq" id="WP_160180036.1">
    <property type="nucleotide sequence ID" value="NZ_CP047656.1"/>
</dbReference>